<accession>A0ABW2SNH9</accession>
<evidence type="ECO:0000259" key="1">
    <source>
        <dbReference type="Pfam" id="PF04685"/>
    </source>
</evidence>
<dbReference type="PANTHER" id="PTHR12654:SF4">
    <property type="entry name" value="PB1 DOMAIN-CONTAINING PROTEIN"/>
    <property type="match status" value="1"/>
</dbReference>
<keyword evidence="4" id="KW-1185">Reference proteome</keyword>
<proteinExistence type="predicted"/>
<dbReference type="InterPro" id="IPR006775">
    <property type="entry name" value="GH116_catalytic"/>
</dbReference>
<dbReference type="Pfam" id="PF12215">
    <property type="entry name" value="Glyco_hydr_116N"/>
    <property type="match status" value="1"/>
</dbReference>
<dbReference type="SUPFAM" id="SSF48208">
    <property type="entry name" value="Six-hairpin glycosidases"/>
    <property type="match status" value="1"/>
</dbReference>
<dbReference type="PANTHER" id="PTHR12654">
    <property type="entry name" value="BILE ACID BETA-GLUCOSIDASE-RELATED"/>
    <property type="match status" value="1"/>
</dbReference>
<sequence>MSAYTDFSDLHHRARTYDERATEAAFLLGGIGTGNVSIGSRGELRDWEIFNWPGKGNYMPFTFFAIRTESEATGVKAAILEAEIQPPHDKSHGYYNGELAGLPRFRTSRMWSLYPYVFVELTSPDMPVSVVLEAFTPFVPLDEDASGMPAAIVRYHVRNLTGEPLKVSVVGSLTNALGFEGYDVFGNLKLEGTPSNELRTEDGVTGLDYRTDIDPAAERAGTMAFSGRGGTATYRPEWLQGQWTDNAEDFWDDFVSDGALDRFHAVESVGSELDKFLDFSYLRLRERIGSICLVQPVGPGAASTFEFMFSWHIPNRPKGWIEVDAELDRHREGGYDLIRNHYALTYESAWSVLIDLVTRLESLEERTRRFTRALYETSVPDVSLEAIADNLTVIRSHTCFWLEDGVFYGWEGIRAHVGCGTGNVNHVWNYAQSVAYLFPRLEQSMRRTEFVTEIGPEGDLPFRSRQSLDGERWKMVPAADGELGSIVRACREWKISGDGAFLREVWPGVRSAVEFAKRAWDTDGDLVPDSQQNNTYDIEFYGPNGMMATFMVAALQAAAEMAVAMGEEELGASYAHEAEESAKNFDAQCWNGEFYIQKLRDVNEYRYQFGTGIHSDQLLGQFVADNAGLGHLLPEEHIRTALGSIVAANAVDHLRSVGTVQRVYALDDEPGLVLCSWPVGGRPRFPFGYADEVWTGVEYGVASLLAREGMVEESERIVTALRSRYDGVSRNPWSEIEAGYHYARSMASYGLLTGFSGFVADLPAGYMSFDPVRDEYRTFWSHGAGWGTYEQSRDAAGALRAVVTVLEGSLGVDRVASPADSVIVVPAGDSAR</sequence>
<feature type="domain" description="Glycosyl-hydrolase family 116 N-terminal" evidence="2">
    <location>
        <begin position="26"/>
        <end position="360"/>
    </location>
</feature>
<dbReference type="InterPro" id="IPR052566">
    <property type="entry name" value="Non-lysos_glucosylceramidase"/>
</dbReference>
<organism evidence="3 4">
    <name type="scientific">Schaalia naturae</name>
    <dbReference type="NCBI Taxonomy" id="635203"/>
    <lineage>
        <taxon>Bacteria</taxon>
        <taxon>Bacillati</taxon>
        <taxon>Actinomycetota</taxon>
        <taxon>Actinomycetes</taxon>
        <taxon>Actinomycetales</taxon>
        <taxon>Actinomycetaceae</taxon>
        <taxon>Schaalia</taxon>
    </lineage>
</organism>
<dbReference type="Proteomes" id="UP001596527">
    <property type="component" value="Unassembled WGS sequence"/>
</dbReference>
<dbReference type="InterPro" id="IPR024462">
    <property type="entry name" value="GH116_N"/>
</dbReference>
<dbReference type="Gene3D" id="1.50.10.10">
    <property type="match status" value="1"/>
</dbReference>
<dbReference type="InterPro" id="IPR008928">
    <property type="entry name" value="6-hairpin_glycosidase_sf"/>
</dbReference>
<keyword evidence="3" id="KW-0378">Hydrolase</keyword>
<keyword evidence="3" id="KW-0326">Glycosidase</keyword>
<comment type="caution">
    <text evidence="3">The sequence shown here is derived from an EMBL/GenBank/DDBJ whole genome shotgun (WGS) entry which is preliminary data.</text>
</comment>
<protein>
    <submittedName>
        <fullName evidence="3">GH116 family glycosyl-hydrolase</fullName>
        <ecNumber evidence="3">3.2.1.-</ecNumber>
    </submittedName>
</protein>
<name>A0ABW2SNH9_9ACTO</name>
<evidence type="ECO:0000313" key="4">
    <source>
        <dbReference type="Proteomes" id="UP001596527"/>
    </source>
</evidence>
<evidence type="ECO:0000313" key="3">
    <source>
        <dbReference type="EMBL" id="MFC7581415.1"/>
    </source>
</evidence>
<gene>
    <name evidence="3" type="ORF">ACFQWG_09445</name>
</gene>
<dbReference type="InterPro" id="IPR012341">
    <property type="entry name" value="6hp_glycosidase-like_sf"/>
</dbReference>
<dbReference type="EC" id="3.2.1.-" evidence="3"/>
<dbReference type="GO" id="GO:0016798">
    <property type="term" value="F:hydrolase activity, acting on glycosyl bonds"/>
    <property type="evidence" value="ECO:0007669"/>
    <property type="project" value="UniProtKB-KW"/>
</dbReference>
<feature type="domain" description="Glycosyl-hydrolase family 116 catalytic region" evidence="1">
    <location>
        <begin position="469"/>
        <end position="750"/>
    </location>
</feature>
<evidence type="ECO:0000259" key="2">
    <source>
        <dbReference type="Pfam" id="PF12215"/>
    </source>
</evidence>
<dbReference type="RefSeq" id="WP_380974714.1">
    <property type="nucleotide sequence ID" value="NZ_JBHTEF010000001.1"/>
</dbReference>
<reference evidence="4" key="1">
    <citation type="journal article" date="2019" name="Int. J. Syst. Evol. Microbiol.">
        <title>The Global Catalogue of Microorganisms (GCM) 10K type strain sequencing project: providing services to taxonomists for standard genome sequencing and annotation.</title>
        <authorList>
            <consortium name="The Broad Institute Genomics Platform"/>
            <consortium name="The Broad Institute Genome Sequencing Center for Infectious Disease"/>
            <person name="Wu L."/>
            <person name="Ma J."/>
        </authorList>
    </citation>
    <scope>NUCLEOTIDE SEQUENCE [LARGE SCALE GENOMIC DNA]</scope>
    <source>
        <strain evidence="4">CCUG 56698</strain>
    </source>
</reference>
<dbReference type="Pfam" id="PF04685">
    <property type="entry name" value="DUF608"/>
    <property type="match status" value="1"/>
</dbReference>
<dbReference type="EMBL" id="JBHTEF010000001">
    <property type="protein sequence ID" value="MFC7581415.1"/>
    <property type="molecule type" value="Genomic_DNA"/>
</dbReference>